<gene>
    <name evidence="1" type="ORF">COB20_00940</name>
</gene>
<dbReference type="EMBL" id="NVUL01000003">
    <property type="protein sequence ID" value="PCI81858.1"/>
    <property type="molecule type" value="Genomic_DNA"/>
</dbReference>
<protein>
    <submittedName>
        <fullName evidence="1">Uncharacterized protein</fullName>
    </submittedName>
</protein>
<evidence type="ECO:0000313" key="1">
    <source>
        <dbReference type="EMBL" id="PCI81858.1"/>
    </source>
</evidence>
<reference evidence="2" key="1">
    <citation type="submission" date="2017-08" db="EMBL/GenBank/DDBJ databases">
        <title>A dynamic microbial community with high functional redundancy inhabits the cold, oxic subseafloor aquifer.</title>
        <authorList>
            <person name="Tully B.J."/>
            <person name="Wheat C.G."/>
            <person name="Glazer B.T."/>
            <person name="Huber J.A."/>
        </authorList>
    </citation>
    <scope>NUCLEOTIDE SEQUENCE [LARGE SCALE GENOMIC DNA]</scope>
</reference>
<evidence type="ECO:0000313" key="2">
    <source>
        <dbReference type="Proteomes" id="UP000218767"/>
    </source>
</evidence>
<sequence>MVFNLTKIRRLSFACKKALSFQTLLKNGNLYSTACIYLTMIIRLDNVSLCSLPVISLLKKPHELRYTRRARLQPQLGKRQNI</sequence>
<organism evidence="1 2">
    <name type="scientific">SAR86 cluster bacterium</name>
    <dbReference type="NCBI Taxonomy" id="2030880"/>
    <lineage>
        <taxon>Bacteria</taxon>
        <taxon>Pseudomonadati</taxon>
        <taxon>Pseudomonadota</taxon>
        <taxon>Gammaproteobacteria</taxon>
        <taxon>SAR86 cluster</taxon>
    </lineage>
</organism>
<dbReference type="Proteomes" id="UP000218767">
    <property type="component" value="Unassembled WGS sequence"/>
</dbReference>
<accession>A0A2A4XGV0</accession>
<proteinExistence type="predicted"/>
<name>A0A2A4XGV0_9GAMM</name>
<dbReference type="AlphaFoldDB" id="A0A2A4XGV0"/>
<comment type="caution">
    <text evidence="1">The sequence shown here is derived from an EMBL/GenBank/DDBJ whole genome shotgun (WGS) entry which is preliminary data.</text>
</comment>